<gene>
    <name evidence="2" type="ORF">IFR04_002974</name>
</gene>
<feature type="compositionally biased region" description="Polar residues" evidence="1">
    <location>
        <begin position="175"/>
        <end position="189"/>
    </location>
</feature>
<reference evidence="2" key="1">
    <citation type="submission" date="2021-02" db="EMBL/GenBank/DDBJ databases">
        <title>Genome sequence Cadophora malorum strain M34.</title>
        <authorList>
            <person name="Stefanovic E."/>
            <person name="Vu D."/>
            <person name="Scully C."/>
            <person name="Dijksterhuis J."/>
            <person name="Roader J."/>
            <person name="Houbraken J."/>
        </authorList>
    </citation>
    <scope>NUCLEOTIDE SEQUENCE</scope>
    <source>
        <strain evidence="2">M34</strain>
    </source>
</reference>
<protein>
    <submittedName>
        <fullName evidence="2">Uncharacterized protein</fullName>
    </submittedName>
</protein>
<feature type="compositionally biased region" description="Polar residues" evidence="1">
    <location>
        <begin position="214"/>
        <end position="231"/>
    </location>
</feature>
<dbReference type="OrthoDB" id="3862662at2759"/>
<feature type="region of interest" description="Disordered" evidence="1">
    <location>
        <begin position="106"/>
        <end position="149"/>
    </location>
</feature>
<proteinExistence type="predicted"/>
<feature type="region of interest" description="Disordered" evidence="1">
    <location>
        <begin position="170"/>
        <end position="231"/>
    </location>
</feature>
<feature type="region of interest" description="Disordered" evidence="1">
    <location>
        <begin position="1"/>
        <end position="20"/>
    </location>
</feature>
<sequence>MHGSVHIPDPVPRNSNAPKHVRMDEWKEYPLKQEEDVERWRNFMGGGREIATGYELRHAIADEPSHPEHPRYHNLPHQQFSAPDRSLAYHDTDMDFNVAAGLMGLSQSQGQNHPQGQNTNHGHAQVPTQLSTIPNPGFSSPPLPHSQKTTYPVLASNYAADYNTSQDLQVHQEMSDPNQNPDPGQSPHSNLMHGEPGSSCGGGWQGSPPPPSDAASQDTTGTQRQTELVRSQQLSAAYRNIYY</sequence>
<comment type="caution">
    <text evidence="2">The sequence shown here is derived from an EMBL/GenBank/DDBJ whole genome shotgun (WGS) entry which is preliminary data.</text>
</comment>
<accession>A0A8H7WFG2</accession>
<dbReference type="AlphaFoldDB" id="A0A8H7WFG2"/>
<evidence type="ECO:0000313" key="2">
    <source>
        <dbReference type="EMBL" id="KAG4423829.1"/>
    </source>
</evidence>
<organism evidence="2 3">
    <name type="scientific">Cadophora malorum</name>
    <dbReference type="NCBI Taxonomy" id="108018"/>
    <lineage>
        <taxon>Eukaryota</taxon>
        <taxon>Fungi</taxon>
        <taxon>Dikarya</taxon>
        <taxon>Ascomycota</taxon>
        <taxon>Pezizomycotina</taxon>
        <taxon>Leotiomycetes</taxon>
        <taxon>Helotiales</taxon>
        <taxon>Ploettnerulaceae</taxon>
        <taxon>Cadophora</taxon>
    </lineage>
</organism>
<keyword evidence="3" id="KW-1185">Reference proteome</keyword>
<evidence type="ECO:0000313" key="3">
    <source>
        <dbReference type="Proteomes" id="UP000664132"/>
    </source>
</evidence>
<name>A0A8H7WFG2_9HELO</name>
<dbReference type="EMBL" id="JAFJYH010000028">
    <property type="protein sequence ID" value="KAG4423829.1"/>
    <property type="molecule type" value="Genomic_DNA"/>
</dbReference>
<dbReference type="Proteomes" id="UP000664132">
    <property type="component" value="Unassembled WGS sequence"/>
</dbReference>
<feature type="compositionally biased region" description="Polar residues" evidence="1">
    <location>
        <begin position="106"/>
        <end position="138"/>
    </location>
</feature>
<evidence type="ECO:0000256" key="1">
    <source>
        <dbReference type="SAM" id="MobiDB-lite"/>
    </source>
</evidence>